<keyword evidence="4" id="KW-0808">Transferase</keyword>
<name>A0ABV0ASR9_9ACTN</name>
<evidence type="ECO:0000256" key="1">
    <source>
        <dbReference type="ARBA" id="ARBA00001933"/>
    </source>
</evidence>
<evidence type="ECO:0000313" key="4">
    <source>
        <dbReference type="EMBL" id="MEN3538334.1"/>
    </source>
</evidence>
<gene>
    <name evidence="4" type="ORF">AAH991_24705</name>
</gene>
<dbReference type="InterPro" id="IPR001926">
    <property type="entry name" value="TrpB-like_PALP"/>
</dbReference>
<keyword evidence="5" id="KW-1185">Reference proteome</keyword>
<keyword evidence="2" id="KW-0663">Pyridoxal phosphate</keyword>
<proteinExistence type="predicted"/>
<dbReference type="EMBL" id="JBDJAW010000022">
    <property type="protein sequence ID" value="MEN3538334.1"/>
    <property type="molecule type" value="Genomic_DNA"/>
</dbReference>
<dbReference type="GO" id="GO:0016740">
    <property type="term" value="F:transferase activity"/>
    <property type="evidence" value="ECO:0007669"/>
    <property type="project" value="UniProtKB-KW"/>
</dbReference>
<evidence type="ECO:0000256" key="2">
    <source>
        <dbReference type="ARBA" id="ARBA00022898"/>
    </source>
</evidence>
<dbReference type="Proteomes" id="UP001447516">
    <property type="component" value="Unassembled WGS sequence"/>
</dbReference>
<dbReference type="SUPFAM" id="SSF53686">
    <property type="entry name" value="Tryptophan synthase beta subunit-like PLP-dependent enzymes"/>
    <property type="match status" value="1"/>
</dbReference>
<sequence length="331" mass="34948">MSAGIDERTGGVMGIGSGVLETIGNTPLVRLTSVVPPGCAEIFVKIEGRNPTGSMKDRMAQAMIAGAEDDGRLSPGDTVVEYTGGSTGASLALVCAVKGYRLRIVSSDAFSEDKLTQMAAFGAELTLIPSEGGLITKPLILSMIETAEQLGRRPGTYWTDQLTNTDSIAGYHPMGEEIWAQSGGRLDAFVQSIGTAASLRGASAPLKRRNPELRVIAVEPAESAVLSGCRPGAHRIEGIGIGYLPPMWDPAPVDEIIPIPTDDAEEMARRLAREEGLFAGTSSGANVLAAIRVGRRLGPSARIVTLLVDSGLKYLSTDVYRRRRVTLGEKA</sequence>
<dbReference type="RefSeq" id="WP_346228279.1">
    <property type="nucleotide sequence ID" value="NZ_JBDJAW010000022.1"/>
</dbReference>
<accession>A0ABV0ASR9</accession>
<dbReference type="EC" id="2.5.1.-" evidence="4"/>
<dbReference type="Gene3D" id="3.40.50.1100">
    <property type="match status" value="2"/>
</dbReference>
<evidence type="ECO:0000259" key="3">
    <source>
        <dbReference type="Pfam" id="PF00291"/>
    </source>
</evidence>
<evidence type="ECO:0000313" key="5">
    <source>
        <dbReference type="Proteomes" id="UP001447516"/>
    </source>
</evidence>
<dbReference type="InterPro" id="IPR001216">
    <property type="entry name" value="P-phosphate_BS"/>
</dbReference>
<dbReference type="InterPro" id="IPR050214">
    <property type="entry name" value="Cys_Synth/Cystath_Beta-Synth"/>
</dbReference>
<comment type="caution">
    <text evidence="4">The sequence shown here is derived from an EMBL/GenBank/DDBJ whole genome shotgun (WGS) entry which is preliminary data.</text>
</comment>
<protein>
    <submittedName>
        <fullName evidence="4">Cysteine synthase family protein</fullName>
        <ecNumber evidence="4">2.5.1.-</ecNumber>
    </submittedName>
</protein>
<dbReference type="InterPro" id="IPR036052">
    <property type="entry name" value="TrpB-like_PALP_sf"/>
</dbReference>
<organism evidence="4 5">
    <name type="scientific">Microbispora maris</name>
    <dbReference type="NCBI Taxonomy" id="3144104"/>
    <lineage>
        <taxon>Bacteria</taxon>
        <taxon>Bacillati</taxon>
        <taxon>Actinomycetota</taxon>
        <taxon>Actinomycetes</taxon>
        <taxon>Streptosporangiales</taxon>
        <taxon>Streptosporangiaceae</taxon>
        <taxon>Microbispora</taxon>
    </lineage>
</organism>
<dbReference type="CDD" id="cd01561">
    <property type="entry name" value="CBS_like"/>
    <property type="match status" value="1"/>
</dbReference>
<comment type="cofactor">
    <cofactor evidence="1">
        <name>pyridoxal 5'-phosphate</name>
        <dbReference type="ChEBI" id="CHEBI:597326"/>
    </cofactor>
</comment>
<reference evidence="4 5" key="1">
    <citation type="submission" date="2024-05" db="EMBL/GenBank/DDBJ databases">
        <title>Microbispora sp.ZYX-F-249.</title>
        <authorList>
            <person name="Xie H."/>
        </authorList>
    </citation>
    <scope>NUCLEOTIDE SEQUENCE [LARGE SCALE GENOMIC DNA]</scope>
    <source>
        <strain evidence="4 5">ZYX-F-249</strain>
    </source>
</reference>
<feature type="domain" description="Tryptophan synthase beta chain-like PALP" evidence="3">
    <location>
        <begin position="20"/>
        <end position="308"/>
    </location>
</feature>
<dbReference type="PROSITE" id="PS00901">
    <property type="entry name" value="CYS_SYNTHASE"/>
    <property type="match status" value="1"/>
</dbReference>
<dbReference type="PANTHER" id="PTHR10314">
    <property type="entry name" value="CYSTATHIONINE BETA-SYNTHASE"/>
    <property type="match status" value="1"/>
</dbReference>
<dbReference type="Pfam" id="PF00291">
    <property type="entry name" value="PALP"/>
    <property type="match status" value="1"/>
</dbReference>